<keyword evidence="2" id="KW-0812">Transmembrane</keyword>
<dbReference type="InterPro" id="IPR013766">
    <property type="entry name" value="Thioredoxin_domain"/>
</dbReference>
<feature type="transmembrane region" description="Helical" evidence="2">
    <location>
        <begin position="35"/>
        <end position="56"/>
    </location>
</feature>
<dbReference type="SUPFAM" id="SSF52833">
    <property type="entry name" value="Thioredoxin-like"/>
    <property type="match status" value="1"/>
</dbReference>
<dbReference type="PROSITE" id="PS51352">
    <property type="entry name" value="THIOREDOXIN_2"/>
    <property type="match status" value="1"/>
</dbReference>
<keyword evidence="2" id="KW-1133">Transmembrane helix</keyword>
<name>A0A5J4L7H6_9ZZZZ</name>
<feature type="region of interest" description="Disordered" evidence="1">
    <location>
        <begin position="87"/>
        <end position="112"/>
    </location>
</feature>
<evidence type="ECO:0000256" key="2">
    <source>
        <dbReference type="SAM" id="Phobius"/>
    </source>
</evidence>
<dbReference type="EMBL" id="BLAB01000001">
    <property type="protein sequence ID" value="GER94860.1"/>
    <property type="molecule type" value="Genomic_DNA"/>
</dbReference>
<feature type="domain" description="Thioredoxin" evidence="3">
    <location>
        <begin position="177"/>
        <end position="307"/>
    </location>
</feature>
<evidence type="ECO:0000313" key="4">
    <source>
        <dbReference type="EMBL" id="GER94860.1"/>
    </source>
</evidence>
<comment type="caution">
    <text evidence="4">The sequence shown here is derived from an EMBL/GenBank/DDBJ whole genome shotgun (WGS) entry which is preliminary data.</text>
</comment>
<dbReference type="InterPro" id="IPR039555">
    <property type="entry name" value="TraF/TrbB"/>
</dbReference>
<keyword evidence="2" id="KW-0472">Membrane</keyword>
<proteinExistence type="predicted"/>
<sequence>MFGQDIEKYKQQAKQSLREWTLKPRPPLKVQLCRIARNALLIILGSLIFVLIMFFLKVKPAKAEAIHGDKPVRGWFWYEDPVAEEIKKPEQPKEPEKSREPEKKETVREEPKKDFDFPVVSEAPPVLRKFLKEPTEENAQEYLAWQYKYFQHLKKIGYNLRNAYLRYGGQLYPISGYPEGALASIYFLKERDNLIAKHIASVRDKIGLIYFYSTDCPTCQGQKPVLSSFLEKHRLSIRGVSVDGNIDNDMPFTSIYNPDLIQQYGITSIPTILAVIDVKGQPKVHVLGVGLTSVDAMESQIINFMVQEGLIKEKDLNPNFLNRTN</sequence>
<dbReference type="AlphaFoldDB" id="A0A5J4L7H6"/>
<gene>
    <name evidence="4" type="ORF">A45J_2626</name>
</gene>
<protein>
    <recommendedName>
        <fullName evidence="3">Thioredoxin domain-containing protein</fullName>
    </recommendedName>
</protein>
<reference evidence="4" key="1">
    <citation type="submission" date="2019-10" db="EMBL/GenBank/DDBJ databases">
        <title>Metagenomic sequencing of thiosulfate-disproportionating enrichment culture.</title>
        <authorList>
            <person name="Umezawa K."/>
            <person name="Kojima H."/>
            <person name="Fukui M."/>
        </authorList>
    </citation>
    <scope>NUCLEOTIDE SEQUENCE</scope>
    <source>
        <strain evidence="4">45J</strain>
    </source>
</reference>
<dbReference type="Gene3D" id="3.40.30.10">
    <property type="entry name" value="Glutaredoxin"/>
    <property type="match status" value="1"/>
</dbReference>
<evidence type="ECO:0000256" key="1">
    <source>
        <dbReference type="SAM" id="MobiDB-lite"/>
    </source>
</evidence>
<evidence type="ECO:0000259" key="3">
    <source>
        <dbReference type="PROSITE" id="PS51352"/>
    </source>
</evidence>
<organism evidence="4">
    <name type="scientific">hot springs metagenome</name>
    <dbReference type="NCBI Taxonomy" id="433727"/>
    <lineage>
        <taxon>unclassified sequences</taxon>
        <taxon>metagenomes</taxon>
        <taxon>ecological metagenomes</taxon>
    </lineage>
</organism>
<accession>A0A5J4L7H6</accession>
<dbReference type="Pfam" id="PF13728">
    <property type="entry name" value="TraF"/>
    <property type="match status" value="1"/>
</dbReference>
<dbReference type="InterPro" id="IPR036249">
    <property type="entry name" value="Thioredoxin-like_sf"/>
</dbReference>